<dbReference type="Proteomes" id="UP000007801">
    <property type="component" value="Unassembled WGS sequence"/>
</dbReference>
<keyword evidence="1" id="KW-0175">Coiled coil</keyword>
<evidence type="ECO:0000256" key="2">
    <source>
        <dbReference type="SAM" id="SignalP"/>
    </source>
</evidence>
<evidence type="ECO:0008006" key="5">
    <source>
        <dbReference type="Google" id="ProtNLM"/>
    </source>
</evidence>
<reference evidence="3 4" key="1">
    <citation type="journal article" date="2007" name="Nature">
        <title>Evolution of genes and genomes on the Drosophila phylogeny.</title>
        <authorList>
            <consortium name="Drosophila 12 Genomes Consortium"/>
            <person name="Clark A.G."/>
            <person name="Eisen M.B."/>
            <person name="Smith D.R."/>
            <person name="Bergman C.M."/>
            <person name="Oliver B."/>
            <person name="Markow T.A."/>
            <person name="Kaufman T.C."/>
            <person name="Kellis M."/>
            <person name="Gelbart W."/>
            <person name="Iyer V.N."/>
            <person name="Pollard D.A."/>
            <person name="Sackton T.B."/>
            <person name="Larracuente A.M."/>
            <person name="Singh N.D."/>
            <person name="Abad J.P."/>
            <person name="Abt D.N."/>
            <person name="Adryan B."/>
            <person name="Aguade M."/>
            <person name="Akashi H."/>
            <person name="Anderson W.W."/>
            <person name="Aquadro C.F."/>
            <person name="Ardell D.H."/>
            <person name="Arguello R."/>
            <person name="Artieri C.G."/>
            <person name="Barbash D.A."/>
            <person name="Barker D."/>
            <person name="Barsanti P."/>
            <person name="Batterham P."/>
            <person name="Batzoglou S."/>
            <person name="Begun D."/>
            <person name="Bhutkar A."/>
            <person name="Blanco E."/>
            <person name="Bosak S.A."/>
            <person name="Bradley R.K."/>
            <person name="Brand A.D."/>
            <person name="Brent M.R."/>
            <person name="Brooks A.N."/>
            <person name="Brown R.H."/>
            <person name="Butlin R.K."/>
            <person name="Caggese C."/>
            <person name="Calvi B.R."/>
            <person name="Bernardo de Carvalho A."/>
            <person name="Caspi A."/>
            <person name="Castrezana S."/>
            <person name="Celniker S.E."/>
            <person name="Chang J.L."/>
            <person name="Chapple C."/>
            <person name="Chatterji S."/>
            <person name="Chinwalla A."/>
            <person name="Civetta A."/>
            <person name="Clifton S.W."/>
            <person name="Comeron J.M."/>
            <person name="Costello J.C."/>
            <person name="Coyne J.A."/>
            <person name="Daub J."/>
            <person name="David R.G."/>
            <person name="Delcher A.L."/>
            <person name="Delehaunty K."/>
            <person name="Do C.B."/>
            <person name="Ebling H."/>
            <person name="Edwards K."/>
            <person name="Eickbush T."/>
            <person name="Evans J.D."/>
            <person name="Filipski A."/>
            <person name="Findeiss S."/>
            <person name="Freyhult E."/>
            <person name="Fulton L."/>
            <person name="Fulton R."/>
            <person name="Garcia A.C."/>
            <person name="Gardiner A."/>
            <person name="Garfield D.A."/>
            <person name="Garvin B.E."/>
            <person name="Gibson G."/>
            <person name="Gilbert D."/>
            <person name="Gnerre S."/>
            <person name="Godfrey J."/>
            <person name="Good R."/>
            <person name="Gotea V."/>
            <person name="Gravely B."/>
            <person name="Greenberg A.J."/>
            <person name="Griffiths-Jones S."/>
            <person name="Gross S."/>
            <person name="Guigo R."/>
            <person name="Gustafson E.A."/>
            <person name="Haerty W."/>
            <person name="Hahn M.W."/>
            <person name="Halligan D.L."/>
            <person name="Halpern A.L."/>
            <person name="Halter G.M."/>
            <person name="Han M.V."/>
            <person name="Heger A."/>
            <person name="Hillier L."/>
            <person name="Hinrichs A.S."/>
            <person name="Holmes I."/>
            <person name="Hoskins R.A."/>
            <person name="Hubisz M.J."/>
            <person name="Hultmark D."/>
            <person name="Huntley M.A."/>
            <person name="Jaffe D.B."/>
            <person name="Jagadeeshan S."/>
            <person name="Jeck W.R."/>
            <person name="Johnson J."/>
            <person name="Jones C.D."/>
            <person name="Jordan W.C."/>
            <person name="Karpen G.H."/>
            <person name="Kataoka E."/>
            <person name="Keightley P.D."/>
            <person name="Kheradpour P."/>
            <person name="Kirkness E.F."/>
            <person name="Koerich L.B."/>
            <person name="Kristiansen K."/>
            <person name="Kudrna D."/>
            <person name="Kulathinal R.J."/>
            <person name="Kumar S."/>
            <person name="Kwok R."/>
            <person name="Lander E."/>
            <person name="Langley C.H."/>
            <person name="Lapoint R."/>
            <person name="Lazzaro B.P."/>
            <person name="Lee S.J."/>
            <person name="Levesque L."/>
            <person name="Li R."/>
            <person name="Lin C.F."/>
            <person name="Lin M.F."/>
            <person name="Lindblad-Toh K."/>
            <person name="Llopart A."/>
            <person name="Long M."/>
            <person name="Low L."/>
            <person name="Lozovsky E."/>
            <person name="Lu J."/>
            <person name="Luo M."/>
            <person name="Machado C.A."/>
            <person name="Makalowski W."/>
            <person name="Marzo M."/>
            <person name="Matsuda M."/>
            <person name="Matzkin L."/>
            <person name="McAllister B."/>
            <person name="McBride C.S."/>
            <person name="McKernan B."/>
            <person name="McKernan K."/>
            <person name="Mendez-Lago M."/>
            <person name="Minx P."/>
            <person name="Mollenhauer M.U."/>
            <person name="Montooth K."/>
            <person name="Mount S.M."/>
            <person name="Mu X."/>
            <person name="Myers E."/>
            <person name="Negre B."/>
            <person name="Newfeld S."/>
            <person name="Nielsen R."/>
            <person name="Noor M.A."/>
            <person name="O'Grady P."/>
            <person name="Pachter L."/>
            <person name="Papaceit M."/>
            <person name="Parisi M.J."/>
            <person name="Parisi M."/>
            <person name="Parts L."/>
            <person name="Pedersen J.S."/>
            <person name="Pesole G."/>
            <person name="Phillippy A.M."/>
            <person name="Ponting C.P."/>
            <person name="Pop M."/>
            <person name="Porcelli D."/>
            <person name="Powell J.R."/>
            <person name="Prohaska S."/>
            <person name="Pruitt K."/>
            <person name="Puig M."/>
            <person name="Quesneville H."/>
            <person name="Ram K.R."/>
            <person name="Rand D."/>
            <person name="Rasmussen M.D."/>
            <person name="Reed L.K."/>
            <person name="Reenan R."/>
            <person name="Reily A."/>
            <person name="Remington K.A."/>
            <person name="Rieger T.T."/>
            <person name="Ritchie M.G."/>
            <person name="Robin C."/>
            <person name="Rogers Y.H."/>
            <person name="Rohde C."/>
            <person name="Rozas J."/>
            <person name="Rubenfield M.J."/>
            <person name="Ruiz A."/>
            <person name="Russo S."/>
            <person name="Salzberg S.L."/>
            <person name="Sanchez-Gracia A."/>
            <person name="Saranga D.J."/>
            <person name="Sato H."/>
            <person name="Schaeffer S.W."/>
            <person name="Schatz M.C."/>
            <person name="Schlenke T."/>
            <person name="Schwartz R."/>
            <person name="Segarra C."/>
            <person name="Singh R.S."/>
            <person name="Sirot L."/>
            <person name="Sirota M."/>
            <person name="Sisneros N.B."/>
            <person name="Smith C.D."/>
            <person name="Smith T.F."/>
            <person name="Spieth J."/>
            <person name="Stage D.E."/>
            <person name="Stark A."/>
            <person name="Stephan W."/>
            <person name="Strausberg R.L."/>
            <person name="Strempel S."/>
            <person name="Sturgill D."/>
            <person name="Sutton G."/>
            <person name="Sutton G.G."/>
            <person name="Tao W."/>
            <person name="Teichmann S."/>
            <person name="Tobari Y.N."/>
            <person name="Tomimura Y."/>
            <person name="Tsolas J.M."/>
            <person name="Valente V.L."/>
            <person name="Venter E."/>
            <person name="Venter J.C."/>
            <person name="Vicario S."/>
            <person name="Vieira F.G."/>
            <person name="Vilella A.J."/>
            <person name="Villasante A."/>
            <person name="Walenz B."/>
            <person name="Wang J."/>
            <person name="Wasserman M."/>
            <person name="Watts T."/>
            <person name="Wilson D."/>
            <person name="Wilson R.K."/>
            <person name="Wing R.A."/>
            <person name="Wolfner M.F."/>
            <person name="Wong A."/>
            <person name="Wong G.K."/>
            <person name="Wu C.I."/>
            <person name="Wu G."/>
            <person name="Yamamoto D."/>
            <person name="Yang H.P."/>
            <person name="Yang S.P."/>
            <person name="Yorke J.A."/>
            <person name="Yoshida K."/>
            <person name="Zdobnov E."/>
            <person name="Zhang P."/>
            <person name="Zhang Y."/>
            <person name="Zimin A.V."/>
            <person name="Baldwin J."/>
            <person name="Abdouelleil A."/>
            <person name="Abdulkadir J."/>
            <person name="Abebe A."/>
            <person name="Abera B."/>
            <person name="Abreu J."/>
            <person name="Acer S.C."/>
            <person name="Aftuck L."/>
            <person name="Alexander A."/>
            <person name="An P."/>
            <person name="Anderson E."/>
            <person name="Anderson S."/>
            <person name="Arachi H."/>
            <person name="Azer M."/>
            <person name="Bachantsang P."/>
            <person name="Barry A."/>
            <person name="Bayul T."/>
            <person name="Berlin A."/>
            <person name="Bessette D."/>
            <person name="Bloom T."/>
            <person name="Blye J."/>
            <person name="Boguslavskiy L."/>
            <person name="Bonnet C."/>
            <person name="Boukhgalter B."/>
            <person name="Bourzgui I."/>
            <person name="Brown A."/>
            <person name="Cahill P."/>
            <person name="Channer S."/>
            <person name="Cheshatsang Y."/>
            <person name="Chuda L."/>
            <person name="Citroen M."/>
            <person name="Collymore A."/>
            <person name="Cooke P."/>
            <person name="Costello M."/>
            <person name="D'Aco K."/>
            <person name="Daza R."/>
            <person name="De Haan G."/>
            <person name="DeGray S."/>
            <person name="DeMaso C."/>
            <person name="Dhargay N."/>
            <person name="Dooley K."/>
            <person name="Dooley E."/>
            <person name="Doricent M."/>
            <person name="Dorje P."/>
            <person name="Dorjee K."/>
            <person name="Dupes A."/>
            <person name="Elong R."/>
            <person name="Falk J."/>
            <person name="Farina A."/>
            <person name="Faro S."/>
            <person name="Ferguson D."/>
            <person name="Fisher S."/>
            <person name="Foley C.D."/>
            <person name="Franke A."/>
            <person name="Friedrich D."/>
            <person name="Gadbois L."/>
            <person name="Gearin G."/>
            <person name="Gearin C.R."/>
            <person name="Giannoukos G."/>
            <person name="Goode T."/>
            <person name="Graham J."/>
            <person name="Grandbois E."/>
            <person name="Grewal S."/>
            <person name="Gyaltsen K."/>
            <person name="Hafez N."/>
            <person name="Hagos B."/>
            <person name="Hall J."/>
            <person name="Henson C."/>
            <person name="Hollinger A."/>
            <person name="Honan T."/>
            <person name="Huard M.D."/>
            <person name="Hughes L."/>
            <person name="Hurhula B."/>
            <person name="Husby M.E."/>
            <person name="Kamat A."/>
            <person name="Kanga B."/>
            <person name="Kashin S."/>
            <person name="Khazanovich D."/>
            <person name="Kisner P."/>
            <person name="Lance K."/>
            <person name="Lara M."/>
            <person name="Lee W."/>
            <person name="Lennon N."/>
            <person name="Letendre F."/>
            <person name="LeVine R."/>
            <person name="Lipovsky A."/>
            <person name="Liu X."/>
            <person name="Liu J."/>
            <person name="Liu S."/>
            <person name="Lokyitsang T."/>
            <person name="Lokyitsang Y."/>
            <person name="Lubonja R."/>
            <person name="Lui A."/>
            <person name="MacDonald P."/>
            <person name="Magnisalis V."/>
            <person name="Maru K."/>
            <person name="Matthews C."/>
            <person name="McCusker W."/>
            <person name="McDonough S."/>
            <person name="Mehta T."/>
            <person name="Meldrim J."/>
            <person name="Meneus L."/>
            <person name="Mihai O."/>
            <person name="Mihalev A."/>
            <person name="Mihova T."/>
            <person name="Mittelman R."/>
            <person name="Mlenga V."/>
            <person name="Montmayeur A."/>
            <person name="Mulrain L."/>
            <person name="Navidi A."/>
            <person name="Naylor J."/>
            <person name="Negash T."/>
            <person name="Nguyen T."/>
            <person name="Nguyen N."/>
            <person name="Nicol R."/>
            <person name="Norbu C."/>
            <person name="Norbu N."/>
            <person name="Novod N."/>
            <person name="O'Neill B."/>
            <person name="Osman S."/>
            <person name="Markiewicz E."/>
            <person name="Oyono O.L."/>
            <person name="Patti C."/>
            <person name="Phunkhang P."/>
            <person name="Pierre F."/>
            <person name="Priest M."/>
            <person name="Raghuraman S."/>
            <person name="Rege F."/>
            <person name="Reyes R."/>
            <person name="Rise C."/>
            <person name="Rogov P."/>
            <person name="Ross K."/>
            <person name="Ryan E."/>
            <person name="Settipalli S."/>
            <person name="Shea T."/>
            <person name="Sherpa N."/>
            <person name="Shi L."/>
            <person name="Shih D."/>
            <person name="Sparrow T."/>
            <person name="Spaulding J."/>
            <person name="Stalker J."/>
            <person name="Stange-Thomann N."/>
            <person name="Stavropoulos S."/>
            <person name="Stone C."/>
            <person name="Strader C."/>
            <person name="Tesfaye S."/>
            <person name="Thomson T."/>
            <person name="Thoulutsang Y."/>
            <person name="Thoulutsang D."/>
            <person name="Topham K."/>
            <person name="Topping I."/>
            <person name="Tsamla T."/>
            <person name="Vassiliev H."/>
            <person name="Vo A."/>
            <person name="Wangchuk T."/>
            <person name="Wangdi T."/>
            <person name="Weiand M."/>
            <person name="Wilkinson J."/>
            <person name="Wilson A."/>
            <person name="Yadav S."/>
            <person name="Young G."/>
            <person name="Yu Q."/>
            <person name="Zembek L."/>
            <person name="Zhong D."/>
            <person name="Zimmer A."/>
            <person name="Zwirko Z."/>
            <person name="Jaffe D.B."/>
            <person name="Alvarez P."/>
            <person name="Brockman W."/>
            <person name="Butler J."/>
            <person name="Chin C."/>
            <person name="Gnerre S."/>
            <person name="Grabherr M."/>
            <person name="Kleber M."/>
            <person name="Mauceli E."/>
            <person name="MacCallum I."/>
        </authorList>
    </citation>
    <scope>NUCLEOTIDE SEQUENCE [LARGE SCALE GENOMIC DNA]</scope>
    <source>
        <strain evidence="4">Tucson 14024-0371.13</strain>
    </source>
</reference>
<dbReference type="AlphaFoldDB" id="A0A0N8NZ87"/>
<protein>
    <recommendedName>
        <fullName evidence="5">C-type lectin domain-containing protein</fullName>
    </recommendedName>
</protein>
<dbReference type="InterPro" id="IPR016187">
    <property type="entry name" value="CTDL_fold"/>
</dbReference>
<sequence>MKIVPLIFVFILILKSSMQNDLVENEDELCGGSCYKVIKPVLELLPELQKELQECRNQEQESKKLVLQSKELLELQSQLQALEKLLADIEMDPWMTKCTKPPRENTFCENINGKHYFVDYLVIATWEEAYNICRNMGGHLVSLQSEKEWAALPGETGKGNGNGS</sequence>
<name>A0A0N8NZ87_DROAN</name>
<feature type="signal peptide" evidence="2">
    <location>
        <begin position="1"/>
        <end position="19"/>
    </location>
</feature>
<dbReference type="EMBL" id="CH902620">
    <property type="protein sequence ID" value="KPU73636.1"/>
    <property type="molecule type" value="Genomic_DNA"/>
</dbReference>
<evidence type="ECO:0000313" key="3">
    <source>
        <dbReference type="EMBL" id="KPU73636.1"/>
    </source>
</evidence>
<dbReference type="CDD" id="cd00037">
    <property type="entry name" value="CLECT"/>
    <property type="match status" value="1"/>
</dbReference>
<accession>A0A0N8NZ87</accession>
<gene>
    <name evidence="3" type="primary">Dana\GF26786</name>
    <name evidence="3" type="ORF">GF26786</name>
</gene>
<feature type="chain" id="PRO_5006028972" description="C-type lectin domain-containing protein" evidence="2">
    <location>
        <begin position="20"/>
        <end position="164"/>
    </location>
</feature>
<evidence type="ECO:0000313" key="4">
    <source>
        <dbReference type="Proteomes" id="UP000007801"/>
    </source>
</evidence>
<keyword evidence="4" id="KW-1185">Reference proteome</keyword>
<evidence type="ECO:0000256" key="1">
    <source>
        <dbReference type="SAM" id="Coils"/>
    </source>
</evidence>
<dbReference type="InParanoid" id="A0A0N8NZ87"/>
<dbReference type="Gene3D" id="3.10.100.10">
    <property type="entry name" value="Mannose-Binding Protein A, subunit A"/>
    <property type="match status" value="1"/>
</dbReference>
<organism evidence="3 4">
    <name type="scientific">Drosophila ananassae</name>
    <name type="common">Fruit fly</name>
    <dbReference type="NCBI Taxonomy" id="7217"/>
    <lineage>
        <taxon>Eukaryota</taxon>
        <taxon>Metazoa</taxon>
        <taxon>Ecdysozoa</taxon>
        <taxon>Arthropoda</taxon>
        <taxon>Hexapoda</taxon>
        <taxon>Insecta</taxon>
        <taxon>Pterygota</taxon>
        <taxon>Neoptera</taxon>
        <taxon>Endopterygota</taxon>
        <taxon>Diptera</taxon>
        <taxon>Brachycera</taxon>
        <taxon>Muscomorpha</taxon>
        <taxon>Ephydroidea</taxon>
        <taxon>Drosophilidae</taxon>
        <taxon>Drosophila</taxon>
        <taxon>Sophophora</taxon>
    </lineage>
</organism>
<dbReference type="SUPFAM" id="SSF56436">
    <property type="entry name" value="C-type lectin-like"/>
    <property type="match status" value="1"/>
</dbReference>
<dbReference type="InterPro" id="IPR016186">
    <property type="entry name" value="C-type_lectin-like/link_sf"/>
</dbReference>
<keyword evidence="2" id="KW-0732">Signal</keyword>
<proteinExistence type="predicted"/>
<feature type="coiled-coil region" evidence="1">
    <location>
        <begin position="45"/>
        <end position="92"/>
    </location>
</feature>